<reference evidence="1 2" key="1">
    <citation type="journal article" date="2017" name="Infect. Immun.">
        <title>Characterization of the Pathogenicity of Streptococcus intermedius TYG1620 Isolated from a Human Brain Abscess Based on the Complete Genome Sequence with Transcriptome Analysis and Transposon Mutagenesis in a Murine Subcutaneous Abscess Model.</title>
        <authorList>
            <person name="Hasegawa N."/>
            <person name="Sekizuka T."/>
            <person name="Sugi Y."/>
            <person name="Kawakami N."/>
            <person name="Ogasawara Y."/>
            <person name="Kato K."/>
            <person name="Yamashita A."/>
            <person name="Takeuchi F."/>
            <person name="Kuroda M."/>
        </authorList>
    </citation>
    <scope>NUCLEOTIDE SEQUENCE [LARGE SCALE GENOMIC DNA]</scope>
    <source>
        <strain evidence="1 2">TYG1620</strain>
    </source>
</reference>
<proteinExistence type="predicted"/>
<organism evidence="1 2">
    <name type="scientific">Streptococcus intermedius</name>
    <dbReference type="NCBI Taxonomy" id="1338"/>
    <lineage>
        <taxon>Bacteria</taxon>
        <taxon>Bacillati</taxon>
        <taxon>Bacillota</taxon>
        <taxon>Bacilli</taxon>
        <taxon>Lactobacillales</taxon>
        <taxon>Streptococcaceae</taxon>
        <taxon>Streptococcus</taxon>
        <taxon>Streptococcus anginosus group</taxon>
    </lineage>
</organism>
<dbReference type="Proteomes" id="UP000217792">
    <property type="component" value="Chromosome"/>
</dbReference>
<evidence type="ECO:0000313" key="2">
    <source>
        <dbReference type="Proteomes" id="UP000217792"/>
    </source>
</evidence>
<name>A0AAD1C793_STRIT</name>
<sequence length="38" mass="4131">MDYHKSTGDSTAEADLGSLHIAKFLLYSSFSPVTLLTI</sequence>
<dbReference type="EMBL" id="AP014880">
    <property type="protein sequence ID" value="BAW16479.1"/>
    <property type="molecule type" value="Genomic_DNA"/>
</dbReference>
<protein>
    <submittedName>
        <fullName evidence="1">Uncharacterized protein</fullName>
    </submittedName>
</protein>
<gene>
    <name evidence="1" type="ORF">SITYG_04930</name>
</gene>
<dbReference type="AlphaFoldDB" id="A0AAD1C793"/>
<accession>A0AAD1C793</accession>
<evidence type="ECO:0000313" key="1">
    <source>
        <dbReference type="EMBL" id="BAW16479.1"/>
    </source>
</evidence>